<name>A0A1M7MYQ7_9HYPH</name>
<organism evidence="2 3">
    <name type="scientific">Roseibium suaedae</name>
    <dbReference type="NCBI Taxonomy" id="735517"/>
    <lineage>
        <taxon>Bacteria</taxon>
        <taxon>Pseudomonadati</taxon>
        <taxon>Pseudomonadota</taxon>
        <taxon>Alphaproteobacteria</taxon>
        <taxon>Hyphomicrobiales</taxon>
        <taxon>Stappiaceae</taxon>
        <taxon>Roseibium</taxon>
    </lineage>
</organism>
<dbReference type="RefSeq" id="WP_073014709.1">
    <property type="nucleotide sequence ID" value="NZ_FRBW01000004.1"/>
</dbReference>
<dbReference type="STRING" id="735517.SAMN05444272_3619"/>
<feature type="signal peptide" evidence="1">
    <location>
        <begin position="1"/>
        <end position="24"/>
    </location>
</feature>
<reference evidence="2 3" key="1">
    <citation type="submission" date="2016-11" db="EMBL/GenBank/DDBJ databases">
        <authorList>
            <person name="Jaros S."/>
            <person name="Januszkiewicz K."/>
            <person name="Wedrychowicz H."/>
        </authorList>
    </citation>
    <scope>NUCLEOTIDE SEQUENCE [LARGE SCALE GENOMIC DNA]</scope>
    <source>
        <strain evidence="2 3">DSM 22153</strain>
    </source>
</reference>
<keyword evidence="3" id="KW-1185">Reference proteome</keyword>
<keyword evidence="1" id="KW-0732">Signal</keyword>
<dbReference type="EMBL" id="FRBW01000004">
    <property type="protein sequence ID" value="SHM96333.1"/>
    <property type="molecule type" value="Genomic_DNA"/>
</dbReference>
<protein>
    <recommendedName>
        <fullName evidence="4">APCDD1 domain-containing protein</fullName>
    </recommendedName>
</protein>
<accession>A0A1M7MYQ7</accession>
<dbReference type="Proteomes" id="UP000186002">
    <property type="component" value="Unassembled WGS sequence"/>
</dbReference>
<proteinExistence type="predicted"/>
<evidence type="ECO:0000313" key="2">
    <source>
        <dbReference type="EMBL" id="SHM96333.1"/>
    </source>
</evidence>
<feature type="chain" id="PRO_5012478129" description="APCDD1 domain-containing protein" evidence="1">
    <location>
        <begin position="25"/>
        <end position="208"/>
    </location>
</feature>
<evidence type="ECO:0000313" key="3">
    <source>
        <dbReference type="Proteomes" id="UP000186002"/>
    </source>
</evidence>
<dbReference type="AlphaFoldDB" id="A0A1M7MYQ7"/>
<evidence type="ECO:0000256" key="1">
    <source>
        <dbReference type="SAM" id="SignalP"/>
    </source>
</evidence>
<dbReference type="OrthoDB" id="8302268at2"/>
<sequence length="208" mass="21822">MKAAGLGLGLLCAVMMGVAGPADAQIAAGAPALAGSWKTACLPIGKNGRHGMTVALNIPQETGQTGEGPIEAVAQLFAKADCAVPTVHVVYEGKVALTQEAIGQFLVDQDTGSVTMTPQAEDVVGFYNAKPEEMGCGLSGWQLNQPRDVSGKTCSQTRFPETGSRVYDRAWLESGTLRFGVFPLKWDLTDPTQRAGERGPVVFERVGG</sequence>
<evidence type="ECO:0008006" key="4">
    <source>
        <dbReference type="Google" id="ProtNLM"/>
    </source>
</evidence>
<gene>
    <name evidence="2" type="ORF">SAMN05444272_3619</name>
</gene>